<keyword evidence="5" id="KW-0677">Repeat</keyword>
<organism evidence="8 9">
    <name type="scientific">Kaistia dalseonensis</name>
    <dbReference type="NCBI Taxonomy" id="410840"/>
    <lineage>
        <taxon>Bacteria</taxon>
        <taxon>Pseudomonadati</taxon>
        <taxon>Pseudomonadota</taxon>
        <taxon>Alphaproteobacteria</taxon>
        <taxon>Hyphomicrobiales</taxon>
        <taxon>Kaistiaceae</taxon>
        <taxon>Kaistia</taxon>
    </lineage>
</organism>
<name>A0ABU0H1Y9_9HYPH</name>
<evidence type="ECO:0000256" key="6">
    <source>
        <dbReference type="ARBA" id="ARBA00023026"/>
    </source>
</evidence>
<evidence type="ECO:0000256" key="7">
    <source>
        <dbReference type="ARBA" id="ARBA00023136"/>
    </source>
</evidence>
<evidence type="ECO:0000256" key="3">
    <source>
        <dbReference type="ARBA" id="ARBA00022525"/>
    </source>
</evidence>
<dbReference type="PANTHER" id="PTHR38340:SF1">
    <property type="entry name" value="S-LAYER PROTEIN"/>
    <property type="match status" value="1"/>
</dbReference>
<evidence type="ECO:0000313" key="8">
    <source>
        <dbReference type="EMBL" id="MDQ0436325.1"/>
    </source>
</evidence>
<dbReference type="SUPFAM" id="SSF51120">
    <property type="entry name" value="beta-Roll"/>
    <property type="match status" value="3"/>
</dbReference>
<gene>
    <name evidence="8" type="ORF">QO014_000695</name>
</gene>
<dbReference type="NCBIfam" id="TIGR03661">
    <property type="entry name" value="T1SS_VCA0849"/>
    <property type="match status" value="1"/>
</dbReference>
<dbReference type="InterPro" id="IPR011050">
    <property type="entry name" value="Pectin_lyase_fold/virulence"/>
</dbReference>
<proteinExistence type="predicted"/>
<dbReference type="EMBL" id="JAUSVO010000001">
    <property type="protein sequence ID" value="MDQ0436325.1"/>
    <property type="molecule type" value="Genomic_DNA"/>
</dbReference>
<dbReference type="PANTHER" id="PTHR38340">
    <property type="entry name" value="S-LAYER PROTEIN"/>
    <property type="match status" value="1"/>
</dbReference>
<dbReference type="PROSITE" id="PS00330">
    <property type="entry name" value="HEMOLYSIN_CALCIUM"/>
    <property type="match status" value="8"/>
</dbReference>
<reference evidence="8 9" key="1">
    <citation type="submission" date="2023-07" db="EMBL/GenBank/DDBJ databases">
        <title>Genomic Encyclopedia of Type Strains, Phase IV (KMG-IV): sequencing the most valuable type-strain genomes for metagenomic binning, comparative biology and taxonomic classification.</title>
        <authorList>
            <person name="Goeker M."/>
        </authorList>
    </citation>
    <scope>NUCLEOTIDE SEQUENCE [LARGE SCALE GENOMIC DNA]</scope>
    <source>
        <strain evidence="8 9">B6-8</strain>
    </source>
</reference>
<dbReference type="Proteomes" id="UP001241603">
    <property type="component" value="Unassembled WGS sequence"/>
</dbReference>
<evidence type="ECO:0000256" key="4">
    <source>
        <dbReference type="ARBA" id="ARBA00022656"/>
    </source>
</evidence>
<protein>
    <submittedName>
        <fullName evidence="8">Ca2+-binding RTX toxin-like protein</fullName>
    </submittedName>
</protein>
<keyword evidence="7" id="KW-0472">Membrane</keyword>
<dbReference type="PRINTS" id="PR00313">
    <property type="entry name" value="CABNDNGRPT"/>
</dbReference>
<evidence type="ECO:0000256" key="1">
    <source>
        <dbReference type="ARBA" id="ARBA00004370"/>
    </source>
</evidence>
<keyword evidence="6" id="KW-0843">Virulence</keyword>
<keyword evidence="4" id="KW-0800">Toxin</keyword>
<evidence type="ECO:0000313" key="9">
    <source>
        <dbReference type="Proteomes" id="UP001241603"/>
    </source>
</evidence>
<keyword evidence="3" id="KW-0964">Secreted</keyword>
<dbReference type="SUPFAM" id="SSF51126">
    <property type="entry name" value="Pectin lyase-like"/>
    <property type="match status" value="1"/>
</dbReference>
<dbReference type="InterPro" id="IPR003995">
    <property type="entry name" value="RTX_toxin_determinant-A"/>
</dbReference>
<dbReference type="InterPro" id="IPR006626">
    <property type="entry name" value="PbH1"/>
</dbReference>
<dbReference type="Gene3D" id="2.150.10.10">
    <property type="entry name" value="Serralysin-like metalloprotease, C-terminal"/>
    <property type="match status" value="3"/>
</dbReference>
<dbReference type="Pfam" id="PF00353">
    <property type="entry name" value="HemolysinCabind"/>
    <property type="match status" value="5"/>
</dbReference>
<accession>A0ABU0H1Y9</accession>
<dbReference type="PRINTS" id="PR01488">
    <property type="entry name" value="RTXTOXINA"/>
</dbReference>
<dbReference type="SMART" id="SM00710">
    <property type="entry name" value="PbH1"/>
    <property type="match status" value="4"/>
</dbReference>
<dbReference type="InterPro" id="IPR018511">
    <property type="entry name" value="Hemolysin-typ_Ca-bd_CS"/>
</dbReference>
<comment type="caution">
    <text evidence="8">The sequence shown here is derived from an EMBL/GenBank/DDBJ whole genome shotgun (WGS) entry which is preliminary data.</text>
</comment>
<evidence type="ECO:0000256" key="2">
    <source>
        <dbReference type="ARBA" id="ARBA00004613"/>
    </source>
</evidence>
<keyword evidence="9" id="KW-1185">Reference proteome</keyword>
<dbReference type="InterPro" id="IPR050557">
    <property type="entry name" value="RTX_toxin/Mannuronan_C5-epim"/>
</dbReference>
<dbReference type="InterPro" id="IPR001343">
    <property type="entry name" value="Hemolysn_Ca-bd"/>
</dbReference>
<dbReference type="InterPro" id="IPR019960">
    <property type="entry name" value="T1SS_VCA0849"/>
</dbReference>
<dbReference type="InterPro" id="IPR011049">
    <property type="entry name" value="Serralysin-like_metalloprot_C"/>
</dbReference>
<comment type="subcellular location">
    <subcellularLocation>
        <location evidence="1">Membrane</location>
    </subcellularLocation>
    <subcellularLocation>
        <location evidence="2">Secreted</location>
    </subcellularLocation>
</comment>
<evidence type="ECO:0000256" key="5">
    <source>
        <dbReference type="ARBA" id="ARBA00022737"/>
    </source>
</evidence>
<sequence>MTTNIQLSAGATQDDIIRALASMKDGGTLTLPADATISVSKSLVVDISTRDITIDLNGSTLVQAANTPVIYATGAHTALEDVSLGLDAAGNATITYATLPSTLQVGDWVKVVSDDSIPGDHIDSTDNGYTTLLGQALQVTSIDGNTVTFAGSLVNQDLYQTNIRASEYVGGTFELKNGTVSGDPNTTWTQNLIHVRSAVDPVVENVTVKDSNGTGINIVDSVNALVKDVIALNLTDDPAKYYYGIAVHSAASTGTTVIGLFAEDVRHGISNNGVGTVPDSSEVAKYGADIGLTGKDSLVIGASGSAYDWHSEAENGLYDNVFGFYSALLIGMRGLDNTISNSGGAGNYRGLQFYEYGDNDARGLLVDNVTLRDTTQYNIVISGSPENNAIINSYLESFYHGYNVLPSVVSVENTTYIEDSTNINDAIIGTAENDMLLGGLGNDTISGGAGSDYIWGGELQDVLTGGAGSDRFVYLYTSEGGDTITDFQTGAGGDVIDISALAARNGWNRDDVIADGHLRVVQSGTSTLVQVSETAGVWVTLATLSNVIASNFTLDNVAAYVMAPIAAGSGTNAEIITGTDGADILRATTASTHGAIISGLDGNDRIIGSVHADVLDGGAGNDLVYGGGGDDIIYGGDGNDTLSGESGDDTLYGGAGDDILDGGDGADALYGGDGNDTLRGGPGADLLVGGNGDDHYYVDELDTVVEEVDGGNDTVWASISYSIEGTNLENIRLQGTGNIDATGSSAANLLTGTSGDNVLRGLDGNDRLYGYDGNDTLSGGAGNDYLVGGNGHDIFLFDAPILAANADIIADFTRGEDKIALSSSVFEGLNLGDLDKAAFDEHIVYNQATGRISWDADGPGGAAPILFATVTAGLPLSETDFVVV</sequence>
<dbReference type="RefSeq" id="WP_266347248.1">
    <property type="nucleotide sequence ID" value="NZ_JAPKNG010000001.1"/>
</dbReference>